<comment type="similarity">
    <text evidence="2">Belongs to the paxM FAD-dependent monooxygenase family.</text>
</comment>
<dbReference type="InterPro" id="IPR002938">
    <property type="entry name" value="FAD-bd"/>
</dbReference>
<keyword evidence="3" id="KW-0285">Flavoprotein</keyword>
<reference evidence="8 9" key="1">
    <citation type="submission" date="2024-02" db="EMBL/GenBank/DDBJ databases">
        <title>A draft genome for the cacao thread blight pathogen Marasmius crinis-equi.</title>
        <authorList>
            <person name="Cohen S.P."/>
            <person name="Baruah I.K."/>
            <person name="Amoako-Attah I."/>
            <person name="Bukari Y."/>
            <person name="Meinhardt L.W."/>
            <person name="Bailey B.A."/>
        </authorList>
    </citation>
    <scope>NUCLEOTIDE SEQUENCE [LARGE SCALE GENOMIC DNA]</scope>
    <source>
        <strain evidence="8 9">GH-76</strain>
    </source>
</reference>
<protein>
    <recommendedName>
        <fullName evidence="7">FAD-binding domain-containing protein</fullName>
    </recommendedName>
</protein>
<accession>A0ABR3F7W0</accession>
<evidence type="ECO:0000259" key="7">
    <source>
        <dbReference type="Pfam" id="PF01494"/>
    </source>
</evidence>
<evidence type="ECO:0000256" key="4">
    <source>
        <dbReference type="ARBA" id="ARBA00022827"/>
    </source>
</evidence>
<dbReference type="InterPro" id="IPR050493">
    <property type="entry name" value="FAD-dep_Monooxygenase_BioMet"/>
</dbReference>
<gene>
    <name evidence="8" type="ORF">V5O48_010621</name>
</gene>
<organism evidence="8 9">
    <name type="scientific">Marasmius crinis-equi</name>
    <dbReference type="NCBI Taxonomy" id="585013"/>
    <lineage>
        <taxon>Eukaryota</taxon>
        <taxon>Fungi</taxon>
        <taxon>Dikarya</taxon>
        <taxon>Basidiomycota</taxon>
        <taxon>Agaricomycotina</taxon>
        <taxon>Agaricomycetes</taxon>
        <taxon>Agaricomycetidae</taxon>
        <taxon>Agaricales</taxon>
        <taxon>Marasmiineae</taxon>
        <taxon>Marasmiaceae</taxon>
        <taxon>Marasmius</taxon>
    </lineage>
</organism>
<dbReference type="EMBL" id="JBAHYK010000784">
    <property type="protein sequence ID" value="KAL0571339.1"/>
    <property type="molecule type" value="Genomic_DNA"/>
</dbReference>
<evidence type="ECO:0000313" key="9">
    <source>
        <dbReference type="Proteomes" id="UP001465976"/>
    </source>
</evidence>
<keyword evidence="9" id="KW-1185">Reference proteome</keyword>
<comment type="cofactor">
    <cofactor evidence="1">
        <name>FAD</name>
        <dbReference type="ChEBI" id="CHEBI:57692"/>
    </cofactor>
</comment>
<dbReference type="Pfam" id="PF01494">
    <property type="entry name" value="FAD_binding_3"/>
    <property type="match status" value="1"/>
</dbReference>
<comment type="caution">
    <text evidence="8">The sequence shown here is derived from an EMBL/GenBank/DDBJ whole genome shotgun (WGS) entry which is preliminary data.</text>
</comment>
<proteinExistence type="inferred from homology"/>
<dbReference type="PANTHER" id="PTHR13789">
    <property type="entry name" value="MONOOXYGENASE"/>
    <property type="match status" value="1"/>
</dbReference>
<name>A0ABR3F7W0_9AGAR</name>
<feature type="domain" description="FAD-binding" evidence="7">
    <location>
        <begin position="17"/>
        <end position="365"/>
    </location>
</feature>
<keyword evidence="5" id="KW-0560">Oxidoreductase</keyword>
<evidence type="ECO:0000256" key="5">
    <source>
        <dbReference type="ARBA" id="ARBA00023002"/>
    </source>
</evidence>
<keyword evidence="4" id="KW-0274">FAD</keyword>
<evidence type="ECO:0000256" key="3">
    <source>
        <dbReference type="ARBA" id="ARBA00022630"/>
    </source>
</evidence>
<evidence type="ECO:0000256" key="2">
    <source>
        <dbReference type="ARBA" id="ARBA00007992"/>
    </source>
</evidence>
<dbReference type="Gene3D" id="3.50.50.60">
    <property type="entry name" value="FAD/NAD(P)-binding domain"/>
    <property type="match status" value="1"/>
</dbReference>
<keyword evidence="6" id="KW-0503">Monooxygenase</keyword>
<evidence type="ECO:0000313" key="8">
    <source>
        <dbReference type="EMBL" id="KAL0571339.1"/>
    </source>
</evidence>
<dbReference type="InterPro" id="IPR036188">
    <property type="entry name" value="FAD/NAD-bd_sf"/>
</dbReference>
<evidence type="ECO:0000256" key="6">
    <source>
        <dbReference type="ARBA" id="ARBA00023033"/>
    </source>
</evidence>
<dbReference type="SUPFAM" id="SSF54373">
    <property type="entry name" value="FAD-linked reductases, C-terminal domain"/>
    <property type="match status" value="1"/>
</dbReference>
<evidence type="ECO:0000256" key="1">
    <source>
        <dbReference type="ARBA" id="ARBA00001974"/>
    </source>
</evidence>
<dbReference type="SUPFAM" id="SSF51905">
    <property type="entry name" value="FAD/NAD(P)-binding domain"/>
    <property type="match status" value="1"/>
</dbReference>
<sequence>MAPDISEGRKAPLSLRIAIIGGGIGGLSAAYCLAKAGHEVTVFESKDEIREAGAGIMATPNVIRLFYRWGLAQKLEAVAQLDHSEGITTFRHTGELLNEWPMGEAFEQETGYPTFQLHRADLINLIHEIASPLVKLRLGSEITSLDATAPSVTLKSGETVSADLIVGADGVHSFVRAALGNPQVNKSTGGFAYRYLIPAEDLLGDPELRSMIDTPGVYIWLGAHKKLVAYGIRGRSILNVAAFLPDDTQTPDTPTGDLDALQGAFAGEPWESRARKIVELAKSRRLLKWKILHNEPLDRWIHPDGPVTLLGDACQVIPPHSGQGAAITIEDAAVLGNLFSRISDRSQIKALLQAYQEIRQPRRTATWLDTMEQTNLIHLPDEEQRRKVPGVPVLGRRKAHELTIPIHCSHDFGYDPDEVVDIWWKKGGEGITAIGD</sequence>
<dbReference type="Proteomes" id="UP001465976">
    <property type="component" value="Unassembled WGS sequence"/>
</dbReference>
<dbReference type="PANTHER" id="PTHR13789:SF318">
    <property type="entry name" value="GERANYLGERANYL DIPHOSPHATE REDUCTASE"/>
    <property type="match status" value="1"/>
</dbReference>
<dbReference type="PRINTS" id="PR00420">
    <property type="entry name" value="RNGMNOXGNASE"/>
</dbReference>